<dbReference type="PANTHER" id="PTHR34823:SF1">
    <property type="entry name" value="CHITIN-BINDING TYPE-4 DOMAIN-CONTAINING PROTEIN"/>
    <property type="match status" value="1"/>
</dbReference>
<evidence type="ECO:0000256" key="2">
    <source>
        <dbReference type="SAM" id="SignalP"/>
    </source>
</evidence>
<name>A0A1L4D1B7_9BACT</name>
<dbReference type="SUPFAM" id="SSF81296">
    <property type="entry name" value="E set domains"/>
    <property type="match status" value="1"/>
</dbReference>
<proteinExistence type="predicted"/>
<evidence type="ECO:0000259" key="3">
    <source>
        <dbReference type="Pfam" id="PF03067"/>
    </source>
</evidence>
<keyword evidence="1 2" id="KW-0732">Signal</keyword>
<dbReference type="EMBL" id="CP017834">
    <property type="protein sequence ID" value="APJ03988.1"/>
    <property type="molecule type" value="Genomic_DNA"/>
</dbReference>
<evidence type="ECO:0000313" key="5">
    <source>
        <dbReference type="Proteomes" id="UP000184731"/>
    </source>
</evidence>
<feature type="signal peptide" evidence="2">
    <location>
        <begin position="1"/>
        <end position="28"/>
    </location>
</feature>
<dbReference type="OrthoDB" id="3675244at2"/>
<dbReference type="InterPro" id="IPR004302">
    <property type="entry name" value="Cellulose/chitin-bd_N"/>
</dbReference>
<dbReference type="Pfam" id="PF03067">
    <property type="entry name" value="LPMO_10"/>
    <property type="match status" value="1"/>
</dbReference>
<dbReference type="InterPro" id="IPR051024">
    <property type="entry name" value="GlcNAc_Chitin_IntDeg"/>
</dbReference>
<dbReference type="Proteomes" id="UP000184731">
    <property type="component" value="Chromosome"/>
</dbReference>
<sequence>MKVRFLRKNAYQILFILLPHAVSLDAHAHGSMEYPVSRVYNCFLEDPENPKSDACKALVKTPFTTQPLYDWNGVNQGNVDGKHREVIPDGTLCGANNAMFSGLDLPRSDWVMTDISPNIENKMQFIYYATTPHATKYFEFYITKDSYDPKLPLKWSDLEEKPFCTVKDYEEINKKIKMSCPYPKGKTGRHVIYNIWQRSDSPEAFYACIDVNKVK</sequence>
<dbReference type="AlphaFoldDB" id="A0A1L4D1B7"/>
<evidence type="ECO:0000313" key="4">
    <source>
        <dbReference type="EMBL" id="APJ03988.1"/>
    </source>
</evidence>
<evidence type="ECO:0000256" key="1">
    <source>
        <dbReference type="ARBA" id="ARBA00022729"/>
    </source>
</evidence>
<dbReference type="CDD" id="cd21177">
    <property type="entry name" value="LPMO_AA10"/>
    <property type="match status" value="1"/>
</dbReference>
<dbReference type="KEGG" id="saqi:AXG55_08740"/>
<feature type="domain" description="Chitin-binding type-4" evidence="3">
    <location>
        <begin position="29"/>
        <end position="211"/>
    </location>
</feature>
<dbReference type="Gene3D" id="2.70.50.50">
    <property type="entry name" value="chitin-binding protein cbp21"/>
    <property type="match status" value="1"/>
</dbReference>
<dbReference type="RefSeq" id="WP_148697733.1">
    <property type="nucleotide sequence ID" value="NZ_CP017834.1"/>
</dbReference>
<protein>
    <submittedName>
        <fullName evidence="4">Cell wall protein</fullName>
    </submittedName>
</protein>
<keyword evidence="5" id="KW-1185">Reference proteome</keyword>
<dbReference type="STRING" id="1915309.AXG55_08740"/>
<accession>A0A1L4D1B7</accession>
<feature type="chain" id="PRO_5013381051" evidence="2">
    <location>
        <begin position="29"/>
        <end position="215"/>
    </location>
</feature>
<gene>
    <name evidence="4" type="ORF">AXG55_08740</name>
</gene>
<dbReference type="InterPro" id="IPR014756">
    <property type="entry name" value="Ig_E-set"/>
</dbReference>
<dbReference type="PANTHER" id="PTHR34823">
    <property type="entry name" value="GLCNAC-BINDING PROTEIN A"/>
    <property type="match status" value="1"/>
</dbReference>
<organism evidence="4 5">
    <name type="scientific">Silvanigrella aquatica</name>
    <dbReference type="NCBI Taxonomy" id="1915309"/>
    <lineage>
        <taxon>Bacteria</taxon>
        <taxon>Pseudomonadati</taxon>
        <taxon>Bdellovibrionota</taxon>
        <taxon>Oligoflexia</taxon>
        <taxon>Silvanigrellales</taxon>
        <taxon>Silvanigrellaceae</taxon>
        <taxon>Silvanigrella</taxon>
    </lineage>
</organism>
<reference evidence="4 5" key="1">
    <citation type="submission" date="2016-10" db="EMBL/GenBank/DDBJ databases">
        <title>Silvanigrella aquatica sp. nov., isolated from a freshwater lake located in the Black Forest, Germany, description of Silvanigrellaceae fam. nov., Silvanigrellales ord. nov., reclassification of the order Bdellovibrionales in the class Oligoflexia, reclassification of the families Bacteriovoracaceae and Halobacteriovoraceae in the new order Bacteriovoracales ord. nov., and reclassification of the family Pseudobacteriovoracaceae in the order Oligoflexiales.</title>
        <authorList>
            <person name="Hahn M.W."/>
            <person name="Schmidt J."/>
            <person name="Koll U."/>
            <person name="Rohde M."/>
            <person name="Verbag S."/>
            <person name="Pitt A."/>
            <person name="Nakai R."/>
            <person name="Naganuma T."/>
            <person name="Lang E."/>
        </authorList>
    </citation>
    <scope>NUCLEOTIDE SEQUENCE [LARGE SCALE GENOMIC DNA]</scope>
    <source>
        <strain evidence="4 5">MWH-Nonnen-W8red</strain>
    </source>
</reference>